<dbReference type="STRING" id="935791.I3EEQ1"/>
<dbReference type="InterPro" id="IPR010334">
    <property type="entry name" value="Dcp1"/>
</dbReference>
<dbReference type="Proteomes" id="UP000002872">
    <property type="component" value="Unassembled WGS sequence"/>
</dbReference>
<protein>
    <submittedName>
        <fullName evidence="4">Uncharacterized protein</fullName>
    </submittedName>
</protein>
<dbReference type="InParanoid" id="I3EEQ1"/>
<dbReference type="VEuPathDB" id="MicrosporidiaDB:NEQG_02245"/>
<proteinExistence type="inferred from homology"/>
<comment type="similarity">
    <text evidence="2">Belongs to the DCP1 family.</text>
</comment>
<sequence length="143" mass="16401">MHTKRPPTNEVTNRMLKGKDAQYSHLLLTSINVLVLKYENKWINTCTEGAIHLYKRKIIPSTCILVLNRKAPADFHLLIDKAVHGIEIFDRFIIIKIAHKKEIEVFGLWFYDKQSCAQAGSILTDQLALLEKSKELLNKCKGV</sequence>
<gene>
    <name evidence="4" type="ORF">NEQG_02245</name>
</gene>
<dbReference type="SUPFAM" id="SSF50729">
    <property type="entry name" value="PH domain-like"/>
    <property type="match status" value="1"/>
</dbReference>
<reference evidence="4" key="1">
    <citation type="submission" date="2011-01" db="EMBL/GenBank/DDBJ databases">
        <title>The Genome Sequence of Nematocida parisii strain ERTm3.</title>
        <authorList>
            <consortium name="The Broad Institute Genome Sequencing Platform"/>
            <consortium name="The Broad Institute Genome Sequencing Center for Infectious Disease"/>
            <person name="Cuomo C."/>
            <person name="Troemel E."/>
            <person name="Young S.K."/>
            <person name="Zeng Q."/>
            <person name="Gargeya S."/>
            <person name="Fitzgerald M."/>
            <person name="Haas B."/>
            <person name="Abouelleil A."/>
            <person name="Alvarado L."/>
            <person name="Arachchi H.M."/>
            <person name="Berlin A."/>
            <person name="Chapman S.B."/>
            <person name="Gearin G."/>
            <person name="Goldberg J."/>
            <person name="Griggs A."/>
            <person name="Gujja S."/>
            <person name="Hansen M."/>
            <person name="Heiman D."/>
            <person name="Howarth C."/>
            <person name="Larimer J."/>
            <person name="Lui A."/>
            <person name="MacDonald P.J.P."/>
            <person name="McCowen C."/>
            <person name="Montmayeur A."/>
            <person name="Murphy C."/>
            <person name="Neiman D."/>
            <person name="Pearson M."/>
            <person name="Priest M."/>
            <person name="Roberts A."/>
            <person name="Saif S."/>
            <person name="Shea T."/>
            <person name="Sisk P."/>
            <person name="Stolte C."/>
            <person name="Sykes S."/>
            <person name="Wortman J."/>
            <person name="Nusbaum C."/>
            <person name="Birren B."/>
        </authorList>
    </citation>
    <scope>NUCLEOTIDE SEQUENCE</scope>
    <source>
        <strain evidence="4">ERTm3</strain>
    </source>
</reference>
<evidence type="ECO:0000313" key="5">
    <source>
        <dbReference type="Proteomes" id="UP000002872"/>
    </source>
</evidence>
<dbReference type="HOGENOM" id="CLU_1806694_0_0_1"/>
<evidence type="ECO:0000256" key="3">
    <source>
        <dbReference type="ARBA" id="ARBA00022490"/>
    </source>
</evidence>
<dbReference type="GO" id="GO:0005737">
    <property type="term" value="C:cytoplasm"/>
    <property type="evidence" value="ECO:0007669"/>
    <property type="project" value="UniProtKB-SubCell"/>
</dbReference>
<dbReference type="OMA" id="WINTCTE"/>
<comment type="subcellular location">
    <subcellularLocation>
        <location evidence="1">Cytoplasm</location>
    </subcellularLocation>
</comment>
<dbReference type="EMBL" id="GL870881">
    <property type="protein sequence ID" value="EIJ87698.1"/>
    <property type="molecule type" value="Genomic_DNA"/>
</dbReference>
<dbReference type="GO" id="GO:0008047">
    <property type="term" value="F:enzyme activator activity"/>
    <property type="evidence" value="ECO:0007669"/>
    <property type="project" value="InterPro"/>
</dbReference>
<evidence type="ECO:0000313" key="4">
    <source>
        <dbReference type="EMBL" id="EIJ87698.1"/>
    </source>
</evidence>
<evidence type="ECO:0000256" key="2">
    <source>
        <dbReference type="ARBA" id="ARBA00008778"/>
    </source>
</evidence>
<dbReference type="Gene3D" id="2.30.29.30">
    <property type="entry name" value="Pleckstrin-homology domain (PH domain)/Phosphotyrosine-binding domain (PTB)"/>
    <property type="match status" value="1"/>
</dbReference>
<accession>I3EEQ1</accession>
<dbReference type="InterPro" id="IPR011993">
    <property type="entry name" value="PH-like_dom_sf"/>
</dbReference>
<organism evidence="4 5">
    <name type="scientific">Nematocida parisii (strain ERTm3)</name>
    <name type="common">Nematode killer fungus</name>
    <dbReference type="NCBI Taxonomy" id="935791"/>
    <lineage>
        <taxon>Eukaryota</taxon>
        <taxon>Fungi</taxon>
        <taxon>Fungi incertae sedis</taxon>
        <taxon>Microsporidia</taxon>
        <taxon>Nematocida</taxon>
    </lineage>
</organism>
<dbReference type="AlphaFoldDB" id="I3EEQ1"/>
<keyword evidence="5" id="KW-1185">Reference proteome</keyword>
<name>I3EEQ1_NEMP3</name>
<evidence type="ECO:0000256" key="1">
    <source>
        <dbReference type="ARBA" id="ARBA00004496"/>
    </source>
</evidence>
<keyword evidence="3" id="KW-0963">Cytoplasm</keyword>
<dbReference type="Pfam" id="PF06058">
    <property type="entry name" value="DCP1"/>
    <property type="match status" value="1"/>
</dbReference>
<dbReference type="GO" id="GO:0000290">
    <property type="term" value="P:deadenylation-dependent decapping of nuclear-transcribed mRNA"/>
    <property type="evidence" value="ECO:0007669"/>
    <property type="project" value="InterPro"/>
</dbReference>
<dbReference type="OrthoDB" id="440673at2759"/>